<evidence type="ECO:0000313" key="3">
    <source>
        <dbReference type="Proteomes" id="UP000324705"/>
    </source>
</evidence>
<name>A0A9R0Q5B6_TRITD</name>
<dbReference type="Gramene" id="TRITD1Av1G119060.1">
    <property type="protein sequence ID" value="TRITD1Av1G119060.1"/>
    <property type="gene ID" value="TRITD1Av1G119060"/>
</dbReference>
<gene>
    <name evidence="2" type="ORF">TRITD_1Av1G119060</name>
</gene>
<dbReference type="EMBL" id="LT934111">
    <property type="protein sequence ID" value="VAH05301.1"/>
    <property type="molecule type" value="Genomic_DNA"/>
</dbReference>
<accession>A0A9R0Q5B6</accession>
<evidence type="ECO:0000256" key="1">
    <source>
        <dbReference type="SAM" id="MobiDB-lite"/>
    </source>
</evidence>
<feature type="region of interest" description="Disordered" evidence="1">
    <location>
        <begin position="35"/>
        <end position="56"/>
    </location>
</feature>
<sequence>MEHTRNGDLKVSYEQELFGRRRNSTLPAYPDLIREGMATGPARAPVPPKSTPSRRRTYADGELDVFSAERYFKGAMDGDSKEGSATPVETVATDGSSSSFGTKMMCGSDVPRRSSSAFSAKSGKQLAGRADWISAAAAADLAWIEARQVKSGAGCREQKPRRIVGMPSAWKAGPSAAGYVRAWWGYALCVAARWRRR</sequence>
<dbReference type="AlphaFoldDB" id="A0A9R0Q5B6"/>
<keyword evidence="3" id="KW-1185">Reference proteome</keyword>
<feature type="region of interest" description="Disordered" evidence="1">
    <location>
        <begin position="76"/>
        <end position="97"/>
    </location>
</feature>
<evidence type="ECO:0000313" key="2">
    <source>
        <dbReference type="EMBL" id="VAH05301.1"/>
    </source>
</evidence>
<dbReference type="Proteomes" id="UP000324705">
    <property type="component" value="Chromosome 1A"/>
</dbReference>
<organism evidence="2 3">
    <name type="scientific">Triticum turgidum subsp. durum</name>
    <name type="common">Durum wheat</name>
    <name type="synonym">Triticum durum</name>
    <dbReference type="NCBI Taxonomy" id="4567"/>
    <lineage>
        <taxon>Eukaryota</taxon>
        <taxon>Viridiplantae</taxon>
        <taxon>Streptophyta</taxon>
        <taxon>Embryophyta</taxon>
        <taxon>Tracheophyta</taxon>
        <taxon>Spermatophyta</taxon>
        <taxon>Magnoliopsida</taxon>
        <taxon>Liliopsida</taxon>
        <taxon>Poales</taxon>
        <taxon>Poaceae</taxon>
        <taxon>BOP clade</taxon>
        <taxon>Pooideae</taxon>
        <taxon>Triticodae</taxon>
        <taxon>Triticeae</taxon>
        <taxon>Triticinae</taxon>
        <taxon>Triticum</taxon>
    </lineage>
</organism>
<protein>
    <submittedName>
        <fullName evidence="2">Uncharacterized protein</fullName>
    </submittedName>
</protein>
<proteinExistence type="predicted"/>
<reference evidence="2 3" key="1">
    <citation type="submission" date="2017-09" db="EMBL/GenBank/DDBJ databases">
        <authorList>
            <consortium name="International Durum Wheat Genome Sequencing Consortium (IDWGSC)"/>
            <person name="Milanesi L."/>
        </authorList>
    </citation>
    <scope>NUCLEOTIDE SEQUENCE [LARGE SCALE GENOMIC DNA]</scope>
    <source>
        <strain evidence="3">cv. Svevo</strain>
    </source>
</reference>